<dbReference type="Pfam" id="PF01867">
    <property type="entry name" value="Cas_Cas1"/>
    <property type="match status" value="1"/>
</dbReference>
<evidence type="ECO:0000256" key="8">
    <source>
        <dbReference type="ARBA" id="ARBA00023014"/>
    </source>
</evidence>
<keyword evidence="5" id="KW-0269">Exonuclease</keyword>
<comment type="catalytic activity">
    <reaction evidence="12">
        <text>exonucleolytic cleavage in the 5'- to 3'-direction to yield nucleoside 3'-phosphates.</text>
        <dbReference type="EC" id="3.1.12.1"/>
    </reaction>
</comment>
<protein>
    <recommendedName>
        <fullName evidence="14">CRISPR-associated endonuclease Cas1</fullName>
        <ecNumber evidence="14">3.1.-.-</ecNumber>
    </recommendedName>
</protein>
<dbReference type="InterPro" id="IPR042211">
    <property type="entry name" value="CRISPR-assoc_Cas1_N"/>
</dbReference>
<dbReference type="GO" id="GO:0051536">
    <property type="term" value="F:iron-sulfur cluster binding"/>
    <property type="evidence" value="ECO:0007669"/>
    <property type="project" value="UniProtKB-KW"/>
</dbReference>
<dbReference type="GO" id="GO:0046872">
    <property type="term" value="F:metal ion binding"/>
    <property type="evidence" value="ECO:0007669"/>
    <property type="project" value="UniProtKB-UniRule"/>
</dbReference>
<dbReference type="InterPro" id="IPR042206">
    <property type="entry name" value="CRISPR-assoc_Cas1_C"/>
</dbReference>
<dbReference type="InterPro" id="IPR050646">
    <property type="entry name" value="Cas1"/>
</dbReference>
<keyword evidence="6 14" id="KW-0460">Magnesium</keyword>
<keyword evidence="7" id="KW-0408">Iron</keyword>
<feature type="binding site" evidence="14">
    <location>
        <position position="458"/>
    </location>
    <ligand>
        <name>Mn(2+)</name>
        <dbReference type="ChEBI" id="CHEBI:29035"/>
    </ligand>
</feature>
<feature type="domain" description="DUF83" evidence="16">
    <location>
        <begin position="14"/>
        <end position="210"/>
    </location>
</feature>
<evidence type="ECO:0000256" key="2">
    <source>
        <dbReference type="ARBA" id="ARBA00022723"/>
    </source>
</evidence>
<name>A0A7C2K1Q9_9PLAN</name>
<comment type="cofactor">
    <cofactor evidence="14">
        <name>Mg(2+)</name>
        <dbReference type="ChEBI" id="CHEBI:18420"/>
    </cofactor>
    <cofactor evidence="14">
        <name>Mn(2+)</name>
        <dbReference type="ChEBI" id="CHEBI:29035"/>
    </cofactor>
</comment>
<comment type="similarity">
    <text evidence="14">Belongs to the CRISPR-associated endonuclease Cas1 family.</text>
</comment>
<evidence type="ECO:0000256" key="12">
    <source>
        <dbReference type="ARBA" id="ARBA00033996"/>
    </source>
</evidence>
<dbReference type="Gene3D" id="3.90.320.10">
    <property type="match status" value="1"/>
</dbReference>
<accession>A0A7C2K1Q9</accession>
<dbReference type="EMBL" id="DSOK01000345">
    <property type="protein sequence ID" value="HEN16298.1"/>
    <property type="molecule type" value="Genomic_DNA"/>
</dbReference>
<feature type="region of interest" description="Disordered" evidence="15">
    <location>
        <begin position="39"/>
        <end position="68"/>
    </location>
</feature>
<comment type="function">
    <text evidence="14">CRISPR (clustered regularly interspaced short palindromic repeat), is an adaptive immune system that provides protection against mobile genetic elements (viruses, transposable elements and conjugative plasmids). CRISPR clusters contain spacers, sequences complementary to antecedent mobile elements, and target invading nucleic acids. CRISPR clusters are transcribed and processed into CRISPR RNA (crRNA). Acts as a dsDNA endonuclease. Involved in the integration of spacer DNA into the CRISPR cassette.</text>
</comment>
<dbReference type="EC" id="3.1.-.-" evidence="14"/>
<dbReference type="PANTHER" id="PTHR34353:SF2">
    <property type="entry name" value="CRISPR-ASSOCIATED ENDONUCLEASE CAS1 1"/>
    <property type="match status" value="1"/>
</dbReference>
<comment type="subunit">
    <text evidence="13 14">Homodimer, forms a heterotetramer with a Cas2 homodimer.</text>
</comment>
<feature type="binding site" evidence="14">
    <location>
        <position position="389"/>
    </location>
    <ligand>
        <name>Mn(2+)</name>
        <dbReference type="ChEBI" id="CHEBI:29035"/>
    </ligand>
</feature>
<feature type="compositionally biased region" description="Basic and acidic residues" evidence="15">
    <location>
        <begin position="39"/>
        <end position="51"/>
    </location>
</feature>
<dbReference type="GO" id="GO:0043571">
    <property type="term" value="P:maintenance of CRISPR repeat elements"/>
    <property type="evidence" value="ECO:0007669"/>
    <property type="project" value="UniProtKB-UniRule"/>
</dbReference>
<gene>
    <name evidence="14 17" type="primary">cas1</name>
    <name evidence="17" type="ORF">ENQ76_12625</name>
</gene>
<dbReference type="InterPro" id="IPR022765">
    <property type="entry name" value="Dna2/Cas4_DUF83"/>
</dbReference>
<dbReference type="PANTHER" id="PTHR34353">
    <property type="entry name" value="CRISPR-ASSOCIATED ENDONUCLEASE CAS1 1"/>
    <property type="match status" value="1"/>
</dbReference>
<evidence type="ECO:0000256" key="5">
    <source>
        <dbReference type="ARBA" id="ARBA00022839"/>
    </source>
</evidence>
<dbReference type="CDD" id="cd09634">
    <property type="entry name" value="Cas1_I-II-III"/>
    <property type="match status" value="1"/>
</dbReference>
<dbReference type="Gene3D" id="3.100.10.20">
    <property type="entry name" value="CRISPR-associated endonuclease Cas1, N-terminal domain"/>
    <property type="match status" value="1"/>
</dbReference>
<keyword evidence="4 14" id="KW-0378">Hydrolase</keyword>
<feature type="region of interest" description="Disordered" evidence="15">
    <location>
        <begin position="109"/>
        <end position="128"/>
    </location>
</feature>
<reference evidence="17" key="1">
    <citation type="journal article" date="2020" name="mSystems">
        <title>Genome- and Community-Level Interaction Insights into Carbon Utilization and Element Cycling Functions of Hydrothermarchaeota in Hydrothermal Sediment.</title>
        <authorList>
            <person name="Zhou Z."/>
            <person name="Liu Y."/>
            <person name="Xu W."/>
            <person name="Pan J."/>
            <person name="Luo Z.H."/>
            <person name="Li M."/>
        </authorList>
    </citation>
    <scope>NUCLEOTIDE SEQUENCE [LARGE SCALE GENOMIC DNA]</scope>
    <source>
        <strain evidence="17">SpSt-339</strain>
    </source>
</reference>
<dbReference type="GO" id="GO:0051607">
    <property type="term" value="P:defense response to virus"/>
    <property type="evidence" value="ECO:0007669"/>
    <property type="project" value="UniProtKB-UniRule"/>
</dbReference>
<evidence type="ECO:0000256" key="10">
    <source>
        <dbReference type="ARBA" id="ARBA00023125"/>
    </source>
</evidence>
<keyword evidence="10 14" id="KW-0238">DNA-binding</keyword>
<evidence type="ECO:0000256" key="14">
    <source>
        <dbReference type="HAMAP-Rule" id="MF_01470"/>
    </source>
</evidence>
<evidence type="ECO:0000256" key="1">
    <source>
        <dbReference type="ARBA" id="ARBA00022722"/>
    </source>
</evidence>
<keyword evidence="11 14" id="KW-0464">Manganese</keyword>
<evidence type="ECO:0000256" key="11">
    <source>
        <dbReference type="ARBA" id="ARBA00023211"/>
    </source>
</evidence>
<dbReference type="InterPro" id="IPR011604">
    <property type="entry name" value="PDDEXK-like_dom_sf"/>
</dbReference>
<evidence type="ECO:0000256" key="7">
    <source>
        <dbReference type="ARBA" id="ARBA00023004"/>
    </source>
</evidence>
<dbReference type="GO" id="GO:0003677">
    <property type="term" value="F:DNA binding"/>
    <property type="evidence" value="ECO:0007669"/>
    <property type="project" value="UniProtKB-KW"/>
</dbReference>
<sequence>MRRTVDTSLWPARNVAEYAYCPRLFYYMEVEGIHLQSRDTEEGQRIHKRVDAPSATRARPTAGDDEPVSVRSLTLTDQSLGLTATLDLAEINGNVAIPVEYRKGRPRFLDQIDDDSSDGPSGANFDPWPTDRIQVGFQALLLERAGYTVPRAVLYYAAIRRRIDVTVDEVLRKEALDVLEAAQRCAVGPRPLPLINDPKCPRCSLQPICLPDEINAQRDCETCSPRKLWPPRDDGIHLVAQRQGTRIGVRGASLRITEADGTPAQELPLANVESLSLLGTVQISTQTLHTLADRSIPVAFLSAAGRLVTMVDPLDSVSADTRRNQVRRFDQPAACLALSRHLIASKIRNQRTLLVRNCDGLPKSVAEALAAQATAADQAESIESLRGHEGQAAALYFEHFAGMVKGDAAAEFDQHGRQRRPPPDPINGCLSMAYSMLTHECTAALRTARLEPSIGAFHVSRPGRPALSLDLMEPFRPLIADSLTITAFNRGELKEGHFQRTAAGCLFTEPGRKAFFGVYGRRMAEEITHPVFGYKLSYRRMLILHARMIAAWINGEIPALSFLVTR</sequence>
<keyword evidence="3 14" id="KW-0255">Endonuclease</keyword>
<evidence type="ECO:0000256" key="4">
    <source>
        <dbReference type="ARBA" id="ARBA00022801"/>
    </source>
</evidence>
<keyword evidence="9 14" id="KW-0051">Antiviral defense</keyword>
<evidence type="ECO:0000259" key="16">
    <source>
        <dbReference type="Pfam" id="PF01930"/>
    </source>
</evidence>
<evidence type="ECO:0000313" key="17">
    <source>
        <dbReference type="EMBL" id="HEN16298.1"/>
    </source>
</evidence>
<evidence type="ECO:0000256" key="3">
    <source>
        <dbReference type="ARBA" id="ARBA00022759"/>
    </source>
</evidence>
<evidence type="ECO:0000256" key="15">
    <source>
        <dbReference type="SAM" id="MobiDB-lite"/>
    </source>
</evidence>
<dbReference type="AlphaFoldDB" id="A0A7C2K1Q9"/>
<organism evidence="17">
    <name type="scientific">Schlesneria paludicola</name>
    <dbReference type="NCBI Taxonomy" id="360056"/>
    <lineage>
        <taxon>Bacteria</taxon>
        <taxon>Pseudomonadati</taxon>
        <taxon>Planctomycetota</taxon>
        <taxon>Planctomycetia</taxon>
        <taxon>Planctomycetales</taxon>
        <taxon>Planctomycetaceae</taxon>
        <taxon>Schlesneria</taxon>
    </lineage>
</organism>
<dbReference type="Gene3D" id="1.20.120.920">
    <property type="entry name" value="CRISPR-associated endonuclease Cas1, C-terminal domain"/>
    <property type="match status" value="1"/>
</dbReference>
<comment type="caution">
    <text evidence="17">The sequence shown here is derived from an EMBL/GenBank/DDBJ whole genome shotgun (WGS) entry which is preliminary data.</text>
</comment>
<evidence type="ECO:0000256" key="13">
    <source>
        <dbReference type="ARBA" id="ARBA00038592"/>
    </source>
</evidence>
<keyword evidence="2 14" id="KW-0479">Metal-binding</keyword>
<evidence type="ECO:0000256" key="6">
    <source>
        <dbReference type="ARBA" id="ARBA00022842"/>
    </source>
</evidence>
<feature type="binding site" evidence="14">
    <location>
        <position position="473"/>
    </location>
    <ligand>
        <name>Mn(2+)</name>
        <dbReference type="ChEBI" id="CHEBI:29035"/>
    </ligand>
</feature>
<dbReference type="GO" id="GO:0004527">
    <property type="term" value="F:exonuclease activity"/>
    <property type="evidence" value="ECO:0007669"/>
    <property type="project" value="UniProtKB-KW"/>
</dbReference>
<dbReference type="Pfam" id="PF01930">
    <property type="entry name" value="Cas_Cas4"/>
    <property type="match status" value="1"/>
</dbReference>
<keyword evidence="1 14" id="KW-0540">Nuclease</keyword>
<dbReference type="InterPro" id="IPR002729">
    <property type="entry name" value="CRISPR-assoc_Cas1"/>
</dbReference>
<dbReference type="NCBIfam" id="TIGR00287">
    <property type="entry name" value="cas1"/>
    <property type="match status" value="1"/>
</dbReference>
<dbReference type="NCBIfam" id="TIGR00372">
    <property type="entry name" value="cas4"/>
    <property type="match status" value="1"/>
</dbReference>
<keyword evidence="8" id="KW-0411">Iron-sulfur</keyword>
<dbReference type="InterPro" id="IPR013343">
    <property type="entry name" value="CRISPR-assoc_prot_Cas4"/>
</dbReference>
<proteinExistence type="inferred from homology"/>
<dbReference type="HAMAP" id="MF_01470">
    <property type="entry name" value="Cas1"/>
    <property type="match status" value="1"/>
</dbReference>
<evidence type="ECO:0000256" key="9">
    <source>
        <dbReference type="ARBA" id="ARBA00023118"/>
    </source>
</evidence>
<dbReference type="GO" id="GO:0004519">
    <property type="term" value="F:endonuclease activity"/>
    <property type="evidence" value="ECO:0007669"/>
    <property type="project" value="UniProtKB-UniRule"/>
</dbReference>